<dbReference type="CDD" id="cd00198">
    <property type="entry name" value="vWFA"/>
    <property type="match status" value="1"/>
</dbReference>
<dbReference type="Gene3D" id="3.40.50.410">
    <property type="entry name" value="von Willebrand factor, type A domain"/>
    <property type="match status" value="1"/>
</dbReference>
<dbReference type="InterPro" id="IPR036465">
    <property type="entry name" value="vWFA_dom_sf"/>
</dbReference>
<dbReference type="SUPFAM" id="SSF52540">
    <property type="entry name" value="P-loop containing nucleoside triphosphate hydrolases"/>
    <property type="match status" value="1"/>
</dbReference>
<feature type="compositionally biased region" description="Low complexity" evidence="1">
    <location>
        <begin position="243"/>
        <end position="262"/>
    </location>
</feature>
<feature type="compositionally biased region" description="Basic and acidic residues" evidence="1">
    <location>
        <begin position="154"/>
        <end position="163"/>
    </location>
</feature>
<feature type="compositionally biased region" description="Low complexity" evidence="1">
    <location>
        <begin position="291"/>
        <end position="304"/>
    </location>
</feature>
<dbReference type="VEuPathDB" id="FungiDB:RhiirA1_442662"/>
<dbReference type="PANTHER" id="PTHR22796:SF1">
    <property type="entry name" value="VWFA DOMAIN-CONTAINING PROTEIN"/>
    <property type="match status" value="1"/>
</dbReference>
<feature type="compositionally biased region" description="Polar residues" evidence="1">
    <location>
        <begin position="69"/>
        <end position="116"/>
    </location>
</feature>
<evidence type="ECO:0000313" key="3">
    <source>
        <dbReference type="EMBL" id="PKC00306.1"/>
    </source>
</evidence>
<dbReference type="Gene3D" id="3.40.50.300">
    <property type="entry name" value="P-loop containing nucleotide triphosphate hydrolases"/>
    <property type="match status" value="1"/>
</dbReference>
<evidence type="ECO:0000256" key="1">
    <source>
        <dbReference type="SAM" id="MobiDB-lite"/>
    </source>
</evidence>
<evidence type="ECO:0000313" key="4">
    <source>
        <dbReference type="Proteomes" id="UP000232722"/>
    </source>
</evidence>
<dbReference type="InterPro" id="IPR027417">
    <property type="entry name" value="P-loop_NTPase"/>
</dbReference>
<feature type="region of interest" description="Disordered" evidence="1">
    <location>
        <begin position="33"/>
        <end position="52"/>
    </location>
</feature>
<dbReference type="EMBL" id="LLXJ01001905">
    <property type="protein sequence ID" value="PKC00306.1"/>
    <property type="molecule type" value="Genomic_DNA"/>
</dbReference>
<dbReference type="PANTHER" id="PTHR22796">
    <property type="entry name" value="URG4-RELATED"/>
    <property type="match status" value="1"/>
</dbReference>
<accession>A0A2N0P0H0</accession>
<feature type="compositionally biased region" description="Polar residues" evidence="1">
    <location>
        <begin position="179"/>
        <end position="237"/>
    </location>
</feature>
<dbReference type="VEuPathDB" id="FungiDB:RhiirFUN_003107"/>
<proteinExistence type="predicted"/>
<feature type="region of interest" description="Disordered" evidence="1">
    <location>
        <begin position="69"/>
        <end position="308"/>
    </location>
</feature>
<dbReference type="InterPro" id="IPR002035">
    <property type="entry name" value="VWF_A"/>
</dbReference>
<feature type="domain" description="VWFA" evidence="2">
    <location>
        <begin position="2358"/>
        <end position="2578"/>
    </location>
</feature>
<comment type="caution">
    <text evidence="3">The sequence shown here is derived from an EMBL/GenBank/DDBJ whole genome shotgun (WGS) entry which is preliminary data.</text>
</comment>
<organism evidence="3 4">
    <name type="scientific">Rhizophagus irregularis</name>
    <dbReference type="NCBI Taxonomy" id="588596"/>
    <lineage>
        <taxon>Eukaryota</taxon>
        <taxon>Fungi</taxon>
        <taxon>Fungi incertae sedis</taxon>
        <taxon>Mucoromycota</taxon>
        <taxon>Glomeromycotina</taxon>
        <taxon>Glomeromycetes</taxon>
        <taxon>Glomerales</taxon>
        <taxon>Glomeraceae</taxon>
        <taxon>Rhizophagus</taxon>
    </lineage>
</organism>
<gene>
    <name evidence="3" type="ORF">RhiirA5_505258</name>
</gene>
<dbReference type="PROSITE" id="PS50234">
    <property type="entry name" value="VWFA"/>
    <property type="match status" value="1"/>
</dbReference>
<dbReference type="VEuPathDB" id="FungiDB:RhiirA1_440067"/>
<dbReference type="SMART" id="SM00327">
    <property type="entry name" value="VWA"/>
    <property type="match status" value="1"/>
</dbReference>
<dbReference type="SUPFAM" id="SSF53300">
    <property type="entry name" value="vWA-like"/>
    <property type="match status" value="1"/>
</dbReference>
<feature type="compositionally biased region" description="Polar residues" evidence="1">
    <location>
        <begin position="268"/>
        <end position="285"/>
    </location>
</feature>
<feature type="compositionally biased region" description="Polar residues" evidence="1">
    <location>
        <begin position="136"/>
        <end position="153"/>
    </location>
</feature>
<reference evidence="3 4" key="1">
    <citation type="submission" date="2016-04" db="EMBL/GenBank/DDBJ databases">
        <title>Genome analyses suggest a sexual origin of heterokaryosis in a supposedly ancient asexual fungus.</title>
        <authorList>
            <person name="Ropars J."/>
            <person name="Sedzielewska K."/>
            <person name="Noel J."/>
            <person name="Charron P."/>
            <person name="Farinelli L."/>
            <person name="Marton T."/>
            <person name="Kruger M."/>
            <person name="Pelin A."/>
            <person name="Brachmann A."/>
            <person name="Corradi N."/>
        </authorList>
    </citation>
    <scope>NUCLEOTIDE SEQUENCE [LARGE SCALE GENOMIC DNA]</scope>
    <source>
        <strain evidence="3 4">A5</strain>
    </source>
</reference>
<evidence type="ECO:0000259" key="2">
    <source>
        <dbReference type="PROSITE" id="PS50234"/>
    </source>
</evidence>
<reference evidence="3 4" key="2">
    <citation type="submission" date="2017-09" db="EMBL/GenBank/DDBJ databases">
        <title>Extensive intraspecific genome diversity in a model arbuscular mycorrhizal fungus.</title>
        <authorList>
            <person name="Chen E.C."/>
            <person name="Morin E."/>
            <person name="Beaudet D."/>
            <person name="Noel J."/>
            <person name="Ndikumana S."/>
            <person name="Charron P."/>
            <person name="St-Onge C."/>
            <person name="Giorgi J."/>
            <person name="Grigoriev I.V."/>
            <person name="Roux C."/>
            <person name="Martin F.M."/>
            <person name="Corradi N."/>
        </authorList>
    </citation>
    <scope>NUCLEOTIDE SEQUENCE [LARGE SCALE GENOMIC DNA]</scope>
    <source>
        <strain evidence="3 4">A5</strain>
    </source>
</reference>
<feature type="compositionally biased region" description="Acidic residues" evidence="1">
    <location>
        <begin position="1180"/>
        <end position="1198"/>
    </location>
</feature>
<name>A0A2N0P0H0_9GLOM</name>
<sequence>MHIPGLPDNFVYQEAIDDSTVLINPTLAQQQVTNNPSIVEDGNDSNESELSSSQFVNNNVVNQQQFDINSSSNVQGGNPSQKLTNDDANQQSPIESPQHNLSQIMNTNPFGDNNSQRPEEKQTFRPSNPIPDEENLTSPDLSQIMNTNPFGDNNSRRPEEKQTFRPSNPILDEEDLTSPDLSQIMNTNPFGDNNSQRSEGQQTFRPSNPIQDLSQIMNTNPFGDNNSQRSEGQQTFRPSDPIQNLSQSSDSSQNQQGYQNSSKGVPSEEQSTSFDFVNGSTSTRNALPKRSNSNSSMMEESGGNDVNSELDFKENIRRVLQAQKYDLETQVKYGKDLAEHIPGLYRLLDLCKDDGSNGLVDKIIISKDSLKKLCNELIPLSFKSISDINFTKLNSISLRLIGCYGNHTLIAKLLLSKKIINKEIYDLLAISQSSMDKSFLRPGLYLLLVNPDLGLVVHWPEIGCYEENASSQRKKNMTNLHRYLTKLTDHQLCLMSDKDLESFEWNTDNSDVDSDDDDDTCYEFEVKKSQEEQEDFRIYPGFEVNLSDKIKTEINDTVQDDIPLYPIVVESATNQSFVTRQLIKTASQLRSSAPTISAFEFQKELQSRLKGRKLHINRETMNMKSLEILIKHGLKMEDELLGPLRNAIAAVKMKYDKKKDQEKDETSKDIEIISNLAWKKLRDSYSPFEDFIGESSEHEIISDEDLERIHRKYPDMEAQIDKKIAINSKAWYKLKRRYALTSIIVFDILQMTKNAGKSNEEVAESTIEMFYNMFTDDETDPHNLVKKHTEKQQSWFTSMWSAFKGLIDFSSTNINHAVEMSKKSQTGSDIIFVQDLVNSPFFGKFDDTKQKVISVFFEEYKKWRKDTFTGNIKEILPRVSFNKQLSERLTKEFEQEKQEIENYEFERICKFIEEKYQDGPMQLNIRNISVFESLFSNGYRFYHEIETTQPNQLQITIYETSLEQADILQLQEDELHVPIPTLPSHYSSGQYGTSFHLDPQVYDFRKISKFDNHKFLLVLWNKKASKTEIFFDTAQRLAQNFQQSYPNRPFKTLNTDENYFIAVNESKELIAIFDTRRVVLNVFSFNDGQANLYSRNSNIQLLQWYNGTVPDIQYFLFIQDTEDLCFVEKGGRARIFNLINQQFRPAPCNLPPNTANVLSSPDGSCIVAFVKEKIKVENSTNDENENDEEDNLTDDEQDSTNRESDLKEICRAYVYFCTNFGGSVSKVIDLPPTIQSLEYLQFTCINKLQTHLMSLDLENGCFNSIIVKITVERTQYRFQERVQKQSLGLVKVSHKNFNYTIIEGKNTRFEKIVQNGEHIVILGEKYSVLEVLSDTELKIDGNFKQKNGFDKWMEFRIEPKTKLNGLIDAYGLMFERYPVESCIDPEQNRPLSLKIVLDVDNDIEEYGEKFEDYIIEMFKNLKRSTKKPTSILEEFTTSVITFQKLDVENAKFQKKFSSECQLGEWIIQLCCLIPIQIAVARNNLFQPLRDGLFSNDHVGLDDDGDDGYGLHVDGIANNISFGWYEGIFKHFGDKKIKVVSSMGEQSCGKSFMLNHLVGTTFDGSAMRCTEGVWMSLVNTKKYIYVALDFEGLKSLERTPQEDLFLTLFNTVVSNLILFKNQFAVNRDMSTMFQRFQDGATLFESDSKIFQAKLCIIIKDVPSADREDIVREFKIKFSQLVSEEGEDNFISRMYKGGLDIIPWPMFNDAAWFKTLSKVNKKLDKQEAKYENARTFLQNTKVIMAKLKICDWGSLDENLIQIRVATLKRLLPTVVAYGLEQKDSVNEQLMDRDSGEPIDDPLVILSDILGDYEGSTKILPDSEIQLYDEHESFERLSEELRCYFEDFVQPRKESSNDREWFANFEKFFRYIIERRALRVQNWYVKNTAKFPQDNSDVVNGKYAMEQELSKLTLLWTLCGLTCHQCGLKCVKNRDHKENHDCLTDHKCHFFCHFTEAHNDNLIPKCSHKAGHEGKHACDKISHLCGKPCSLDDKRNCQKVCSKEIGHDDNEHLCQSTIHYCGKDCSLSTHTQKGDYQCPNKCIKPYEEEHDSHRCENTICPIQCPIPNCKERCQSDDHFHAFSDLQVNHFCGYEHQCREDCQDDGICQVVTEPKKQEETYKGLVKETSITFTKYIQLSERLECNKKIPPNEFKHTGNHTHNDNGFHYCDTKCPFCEYYCTLPYGHAQIHDTRHGNMTQTELDNEFDYAGHRLRVGDQGTFVLCNLASRHRHIDYCKNEKNCKSGNQGQDIRHINEKVQPNPEKPKDFISHKLFWERTGFKDPYSVQEQQEFTKCDHECSDEKHHKSQGSSAPPPTKSFCESQLFHAPLNPSSNPPNGYGYISLDGHHFNCENPSTREAAFHIIFALDRSISMDCNDRSPISNFPVYNNLIKNHNNRTGAVYQAVYQFMEARLNSAKANQNQVSSATRDSISLILFDHEVIVPFENRDLTDPKDLLNSMLQHRARGATDFSLAIQKAGFLITTYFDPTKANVIIFLSDGECGIPTAQLHNICKQNQTRGSPLYLYTVLFSSDTYSHSLEEMAKIAQSYHPQNSSSSALRCQYTRAIDEVNLVNHFTGVAESLRKHKPALLKKS</sequence>
<protein>
    <recommendedName>
        <fullName evidence="2">VWFA domain-containing protein</fullName>
    </recommendedName>
</protein>
<dbReference type="VEuPathDB" id="FungiDB:FUN_021272"/>
<dbReference type="Proteomes" id="UP000232722">
    <property type="component" value="Unassembled WGS sequence"/>
</dbReference>
<feature type="region of interest" description="Disordered" evidence="1">
    <location>
        <begin position="1178"/>
        <end position="1200"/>
    </location>
</feature>